<keyword evidence="2" id="KW-1185">Reference proteome</keyword>
<proteinExistence type="predicted"/>
<dbReference type="eggNOG" id="COG5579">
    <property type="taxonomic scope" value="Bacteria"/>
</dbReference>
<evidence type="ECO:0000313" key="2">
    <source>
        <dbReference type="Proteomes" id="UP000035100"/>
    </source>
</evidence>
<gene>
    <name evidence="1" type="ORF">Wenmar_00418</name>
</gene>
<dbReference type="InterPro" id="IPR036287">
    <property type="entry name" value="Rv1873-like_sf"/>
</dbReference>
<evidence type="ECO:0008006" key="3">
    <source>
        <dbReference type="Google" id="ProtNLM"/>
    </source>
</evidence>
<reference evidence="1 2" key="1">
    <citation type="submission" date="2013-01" db="EMBL/GenBank/DDBJ databases">
        <authorList>
            <person name="Fiebig A."/>
            <person name="Goeker M."/>
            <person name="Klenk H.-P.P."/>
        </authorList>
    </citation>
    <scope>NUCLEOTIDE SEQUENCE [LARGE SCALE GENOMIC DNA]</scope>
    <source>
        <strain evidence="1 2">DSM 24838</strain>
    </source>
</reference>
<dbReference type="OrthoDB" id="9801870at2"/>
<dbReference type="InterPro" id="IPR014937">
    <property type="entry name" value="DUF1810"/>
</dbReference>
<dbReference type="Pfam" id="PF08837">
    <property type="entry name" value="DUF1810"/>
    <property type="match status" value="1"/>
</dbReference>
<evidence type="ECO:0000313" key="1">
    <source>
        <dbReference type="EMBL" id="KIQ71040.1"/>
    </source>
</evidence>
<dbReference type="PATRIC" id="fig|1123501.6.peg.477"/>
<dbReference type="Gene3D" id="1.25.40.380">
    <property type="entry name" value="Protein of unknown function DUF1810"/>
    <property type="match status" value="1"/>
</dbReference>
<comment type="caution">
    <text evidence="1">The sequence shown here is derived from an EMBL/GenBank/DDBJ whole genome shotgun (WGS) entry which is preliminary data.</text>
</comment>
<dbReference type="RefSeq" id="WP_018304536.1">
    <property type="nucleotide sequence ID" value="NZ_KB902314.1"/>
</dbReference>
<name>A0A0D0NS30_9RHOB</name>
<organism evidence="1 2">
    <name type="scientific">Wenxinia marina DSM 24838</name>
    <dbReference type="NCBI Taxonomy" id="1123501"/>
    <lineage>
        <taxon>Bacteria</taxon>
        <taxon>Pseudomonadati</taxon>
        <taxon>Pseudomonadota</taxon>
        <taxon>Alphaproteobacteria</taxon>
        <taxon>Rhodobacterales</taxon>
        <taxon>Roseobacteraceae</taxon>
        <taxon>Wenxinia</taxon>
    </lineage>
</organism>
<dbReference type="EMBL" id="AONG01000003">
    <property type="protein sequence ID" value="KIQ71040.1"/>
    <property type="molecule type" value="Genomic_DNA"/>
</dbReference>
<protein>
    <recommendedName>
        <fullName evidence="3">Calpastatin</fullName>
    </recommendedName>
</protein>
<accession>A0A0D0NS30</accession>
<dbReference type="Proteomes" id="UP000035100">
    <property type="component" value="Unassembled WGS sequence"/>
</dbReference>
<dbReference type="STRING" id="1123501.Wenmar_00418"/>
<dbReference type="SUPFAM" id="SSF140736">
    <property type="entry name" value="Rv1873-like"/>
    <property type="match status" value="1"/>
</dbReference>
<sequence>MAELQDFIDAQDKVWPEVEAELRSGRKTSHWIWYVFPQLDSLGRSPMAQHYGLSGLDEARNYLAHPLLRARLEQAAQLLLDSEVGDPVAILGETDAMKVRSSMTLFEAVEDAPPVFSQVLDRLYSSERCPHTRKAIG</sequence>
<dbReference type="AlphaFoldDB" id="A0A0D0NS30"/>